<evidence type="ECO:0000259" key="8">
    <source>
        <dbReference type="Pfam" id="PF23188"/>
    </source>
</evidence>
<feature type="transmembrane region" description="Helical" evidence="6">
    <location>
        <begin position="1987"/>
        <end position="2009"/>
    </location>
</feature>
<feature type="transmembrane region" description="Helical" evidence="6">
    <location>
        <begin position="1756"/>
        <end position="1774"/>
    </location>
</feature>
<dbReference type="Pfam" id="PF25288">
    <property type="entry name" value="PIEZO"/>
    <property type="match status" value="1"/>
</dbReference>
<feature type="transmembrane region" description="Helical" evidence="6">
    <location>
        <begin position="2204"/>
        <end position="2229"/>
    </location>
</feature>
<feature type="transmembrane region" description="Helical" evidence="6">
    <location>
        <begin position="367"/>
        <end position="388"/>
    </location>
</feature>
<organism evidence="11 12">
    <name type="scientific">Sphagnum troendelagicum</name>
    <dbReference type="NCBI Taxonomy" id="128251"/>
    <lineage>
        <taxon>Eukaryota</taxon>
        <taxon>Viridiplantae</taxon>
        <taxon>Streptophyta</taxon>
        <taxon>Embryophyta</taxon>
        <taxon>Bryophyta</taxon>
        <taxon>Sphagnophytina</taxon>
        <taxon>Sphagnopsida</taxon>
        <taxon>Sphagnales</taxon>
        <taxon>Sphagnaceae</taxon>
        <taxon>Sphagnum</taxon>
    </lineage>
</organism>
<keyword evidence="5 6" id="KW-0472">Membrane</keyword>
<feature type="transmembrane region" description="Helical" evidence="6">
    <location>
        <begin position="700"/>
        <end position="724"/>
    </location>
</feature>
<feature type="transmembrane region" description="Helical" evidence="6">
    <location>
        <begin position="674"/>
        <end position="693"/>
    </location>
</feature>
<proteinExistence type="inferred from homology"/>
<evidence type="ECO:0000259" key="7">
    <source>
        <dbReference type="Pfam" id="PF12166"/>
    </source>
</evidence>
<feature type="transmembrane region" description="Helical" evidence="6">
    <location>
        <begin position="805"/>
        <end position="831"/>
    </location>
</feature>
<evidence type="ECO:0000313" key="11">
    <source>
        <dbReference type="EMBL" id="CAK9213517.1"/>
    </source>
</evidence>
<keyword evidence="4 6" id="KW-1133">Transmembrane helix</keyword>
<dbReference type="InterPro" id="IPR057611">
    <property type="entry name" value="PIEZO_dom"/>
</dbReference>
<feature type="transmembrane region" description="Helical" evidence="6">
    <location>
        <begin position="1100"/>
        <end position="1128"/>
    </location>
</feature>
<comment type="subcellular location">
    <subcellularLocation>
        <location evidence="1">Membrane</location>
        <topology evidence="1">Multi-pass membrane protein</topology>
    </subcellularLocation>
</comment>
<feature type="transmembrane region" description="Helical" evidence="6">
    <location>
        <begin position="2089"/>
        <end position="2112"/>
    </location>
</feature>
<feature type="domain" description="Piezo transmembrane helical unit" evidence="8">
    <location>
        <begin position="1670"/>
        <end position="1741"/>
    </location>
</feature>
<evidence type="ECO:0008006" key="13">
    <source>
        <dbReference type="Google" id="ProtNLM"/>
    </source>
</evidence>
<evidence type="ECO:0000259" key="10">
    <source>
        <dbReference type="Pfam" id="PF25288"/>
    </source>
</evidence>
<dbReference type="PANTHER" id="PTHR13167">
    <property type="entry name" value="PIEZO-TYPE MECHANOSENSITIVE ION CHANNEL COMPONENT"/>
    <property type="match status" value="1"/>
</dbReference>
<evidence type="ECO:0000256" key="4">
    <source>
        <dbReference type="ARBA" id="ARBA00022989"/>
    </source>
</evidence>
<evidence type="ECO:0000256" key="1">
    <source>
        <dbReference type="ARBA" id="ARBA00004141"/>
    </source>
</evidence>
<feature type="transmembrane region" description="Helical" evidence="6">
    <location>
        <begin position="55"/>
        <end position="78"/>
    </location>
</feature>
<evidence type="ECO:0000256" key="3">
    <source>
        <dbReference type="ARBA" id="ARBA00022692"/>
    </source>
</evidence>
<dbReference type="Pfam" id="PF12166">
    <property type="entry name" value="Piezo_cap"/>
    <property type="match status" value="1"/>
</dbReference>
<feature type="transmembrane region" description="Helical" evidence="6">
    <location>
        <begin position="208"/>
        <end position="228"/>
    </location>
</feature>
<feature type="transmembrane region" description="Helical" evidence="6">
    <location>
        <begin position="339"/>
        <end position="360"/>
    </location>
</feature>
<feature type="transmembrane region" description="Helical" evidence="6">
    <location>
        <begin position="136"/>
        <end position="154"/>
    </location>
</feature>
<dbReference type="InterPro" id="IPR027272">
    <property type="entry name" value="Piezo"/>
</dbReference>
<evidence type="ECO:0000256" key="2">
    <source>
        <dbReference type="ARBA" id="ARBA00007821"/>
    </source>
</evidence>
<feature type="transmembrane region" description="Helical" evidence="6">
    <location>
        <begin position="649"/>
        <end position="668"/>
    </location>
</feature>
<reference evidence="11" key="1">
    <citation type="submission" date="2024-02" db="EMBL/GenBank/DDBJ databases">
        <authorList>
            <consortium name="ELIXIR-Norway"/>
            <consortium name="Elixir Norway"/>
        </authorList>
    </citation>
    <scope>NUCLEOTIDE SEQUENCE</scope>
</reference>
<feature type="transmembrane region" description="Helical" evidence="6">
    <location>
        <begin position="2455"/>
        <end position="2472"/>
    </location>
</feature>
<keyword evidence="3 6" id="KW-0812">Transmembrane</keyword>
<dbReference type="InterPro" id="IPR056768">
    <property type="entry name" value="THU_Piezo"/>
</dbReference>
<keyword evidence="12" id="KW-1185">Reference proteome</keyword>
<comment type="similarity">
    <text evidence="2">Belongs to the PIEZO (TC 1.A.75) family.</text>
</comment>
<accession>A0ABP0U5P8</accession>
<dbReference type="EMBL" id="OZ019911">
    <property type="protein sequence ID" value="CAK9213517.1"/>
    <property type="molecule type" value="Genomic_DNA"/>
</dbReference>
<feature type="transmembrane region" description="Helical" evidence="6">
    <location>
        <begin position="843"/>
        <end position="860"/>
    </location>
</feature>
<feature type="transmembrane region" description="Helical" evidence="6">
    <location>
        <begin position="12"/>
        <end position="35"/>
    </location>
</feature>
<feature type="transmembrane region" description="Helical" evidence="6">
    <location>
        <begin position="1135"/>
        <end position="1155"/>
    </location>
</feature>
<feature type="transmembrane region" description="Helical" evidence="6">
    <location>
        <begin position="1713"/>
        <end position="1735"/>
    </location>
</feature>
<feature type="transmembrane region" description="Helical" evidence="6">
    <location>
        <begin position="1676"/>
        <end position="1701"/>
    </location>
</feature>
<dbReference type="InterPro" id="IPR031334">
    <property type="entry name" value="Piezo_cap_dom"/>
</dbReference>
<dbReference type="PANTHER" id="PTHR13167:SF25">
    <property type="entry name" value="PIEZO-TYPE MECHANOSENSITIVE ION CHANNEL COMPONENT"/>
    <property type="match status" value="1"/>
</dbReference>
<feature type="transmembrane region" description="Helical" evidence="6">
    <location>
        <begin position="408"/>
        <end position="429"/>
    </location>
</feature>
<dbReference type="Pfam" id="PF24874">
    <property type="entry name" value="Piezo_THU9_anchor"/>
    <property type="match status" value="1"/>
</dbReference>
<feature type="transmembrane region" description="Helical" evidence="6">
    <location>
        <begin position="313"/>
        <end position="333"/>
    </location>
</feature>
<gene>
    <name evidence="11" type="ORF">CSSPTR1EN2_LOCUS11776</name>
</gene>
<feature type="domain" description="Piezo THU9 and anchor" evidence="9">
    <location>
        <begin position="1985"/>
        <end position="2230"/>
    </location>
</feature>
<feature type="domain" description="Piezo non-specific cation channel cap" evidence="7">
    <location>
        <begin position="2279"/>
        <end position="2535"/>
    </location>
</feature>
<dbReference type="Proteomes" id="UP001497512">
    <property type="component" value="Chromosome 19"/>
</dbReference>
<name>A0ABP0U5P8_9BRYO</name>
<protein>
    <recommendedName>
        <fullName evidence="13">Piezo-type mechanosensitive ion channel component</fullName>
    </recommendedName>
</protein>
<dbReference type="Pfam" id="PF23188">
    <property type="entry name" value="THU_Piezo1"/>
    <property type="match status" value="1"/>
</dbReference>
<feature type="transmembrane region" description="Helical" evidence="6">
    <location>
        <begin position="174"/>
        <end position="196"/>
    </location>
</feature>
<feature type="transmembrane region" description="Helical" evidence="6">
    <location>
        <begin position="489"/>
        <end position="505"/>
    </location>
</feature>
<evidence type="ECO:0000256" key="6">
    <source>
        <dbReference type="SAM" id="Phobius"/>
    </source>
</evidence>
<evidence type="ECO:0000313" key="12">
    <source>
        <dbReference type="Proteomes" id="UP001497512"/>
    </source>
</evidence>
<feature type="domain" description="Piezo-type mechanosensitive ion channel homolog" evidence="10">
    <location>
        <begin position="461"/>
        <end position="589"/>
    </location>
</feature>
<sequence length="2537" mass="288395">MRALRIGVLTPLLLLCAAFGSWSLVSLCFLIAFFIFQYKCQRQGIYHRRRPWKGLIFLAGTVLITEGAVGLTCAVLKLDKHILENQWMKILGFSRLDPWELNLRAIFSLLPQLGVLLTALYASHQGQYISLYNCQHSLYGTYILSFVLAFYFGWCIPNRFVLPVVQLMAGVSRPSWVALPYFVCSCASLFHWSVTSNYIGLSWMWKPLLFYTGAHISVLYIYQMPFLLHSNVVDVVEYIGLFKVGVPYFPWTEAIQAVSLIALYILVLFLNFDLFHSFYFILRVAVNNASVYRASRKLALEQKWMVAFQHATINFFTYGFPICMVGLICWSFMHVSLCAFGLLAYMGYVLIAPPSVITLLHLNPVLLGFILIWALSIYVFNAAFVLIMDKFDIGLDIWHTIGLWHYSTPGLFIFALFALGVLVATEIVVSNSIFKSLSEVESPSTRGNQREEDGENKKVLVLAVIAWCVQRCSHIVSLLLIFIVGMKAGVLYAVYMGLFIVYLVSSSMAKRTRCLLILLCELHFAVLYLLQLDYISSAITKHEASLKPILFVLGLWEGSKLQDFLTIGALLLFSAVQNHGLKVLSVLSAMVQQSPQVPLGWGILRRGNGGSILMSIYATEGLDHSEQESNTQSNWVTSSLAEFAENIQLVYRMLGTYIAFGTVLLVIYGVDQSYVSIGYLSLLLFWIVGRQLVGKSEMYLWLPLMISAGAVLIGRYILSAFPVIQSKVDAWIPLNQGFGFRPEASMFQNLWDCLAILIVMQLFRVERAQKEFMMEDYEPAGDYINPNLGYVGFIKRFLILHSGKVLAISVFYAAITPVSAVGLLYLVMLVASCCMPKEWRLPGQLYVLYTALLMASEYIFQMWGRQEQMLVGQTHGEFMFWLGLRFYGGDFWINEAGMRSKSVVLIACILHCTTLGWLDLLPASLRIDEQYEEPCLLFLPYPRHSHHFVHMPMNPNSSVSTPDSSSLGTKVHFVQQNSKSLCSRDHIVNSTSTPILPSETRVPSSEDIMVLQEDLASRTDPGAAQPIDPCMPLHAAAEVGSSSQSSRRLWGSGSESHWWRKKAVLLSKQDRYEAQLCTLRFFVKHMIENFGQLYGLELSMLVLLVGSFVLLNVMSLLYVFILALCICLSRRILRMLWPFFVVLFALLMVMEYVVLCKMPPAWAVSDPLLEQGYRVQCQQCWNNYSGHISYCWWCWLGMAVDDRQMLVVHFVVFMVGCVQLRANMSAGGLDTRSINTRMNLSSYRLAWKEISYETTAQWTWLDHIRFFAYRNLLHVVLLLIFVTGTLQYDMLHLGYLAFSLIFFRMRDTIMERRNSIFRFLRLYNFILIVASLAYQAPCFRHSVGQACTFPSGLYNILGFYKYDYGLHITERSALVDITIFCLVGLQSHIFQSREFGQVLQYLEAQQVEARAHAQEDKAAWKKQQLRHIREMEEHKQQRRQQVEKMKSDMLHMQLRLEALNSIGPMIEAEDRLGPIYPSASPFSCPETERPNFSGDSPRSVERIASEIAAARKPDGRVMRGLSFETHSAVTLAPISSHPYAGHSDASDEEYSLLQRRKKVQHPHGSLKEGLMAGVPFVESGVTQVQSLGEKALSNLLEFLSDQEGDGTEASSIEEEELHREKERNWEEENMGYRLPPRVIVGDNWYYSGMNKVWSQMCMVCYYAWCKMRGNTNVVCYFFFLVVYVWNFSLLTLAFPAVLFIYALIVNPGPSQHFWLVMLIYTELNILLQYCYQIYLRHCDPSDLAPWMRKLGIPGSLMDRSFVISVLPLFLVYLATLVQSSIKACDGEWMLVSESSSFASGRRMLDPEKQNEAQRRLSLLQRLWKCVTCVSEFFLRLNRGLLRYWHALTHGSESPPHFVQLSMDVGVWPDAGIQPERIESGCNRLLAASRFSTDDCAVPTHKDLCSRVQVESIETSPDKQGTALAVLEVIYAAPLHKSSVTVNYASMSPAADVAAELQKAKEEGYVEATGFPYPIISVIPGGKCEVDLYAYIFGTDLVTFLFVALFYQSFAKHSSGLLDVTQVEDQFPKDFIFVLMTLFFMIIIDRVLYLSSFATGKLVSYFLSLSFYTAYVTQVIWGMESIVDPTKSKIYFFQLLLLRIFYLMKGLSLALQASQIKYGLPHKSALYGQFLARQVNTFSWIAFRLYRALPFLLELRCVLDWACTTTALTMYDWLKLEDIYGSLFLVACDIKLVRERHRLGQKQGISVKFCSGVLLFSVLIIVIWAPMLIYSSGNPTNMANPVNDVRAGIQVKTGGGKFTLYETGLCHIHDLDTYPLNRSRSLSSYAIRDVQMICCEPDAATLWLIPPRTLQSLIHSIDIDDFSFISWWEFTRERPKGKEVTRWMNSVVNAENSVIGSQLKAVLNGTSDYVNIPDLYPEFFRVPGSGEVHSLEDDEPEHSISGKLMLNKDGNQAWWSFLRDGASKGDGCNSALGPMAVTVSEEVPPKGLIGETLSKFSIWSLYITFVLAVGRFIRLQCSDIRMRIPYENFPTCDRLIAICEDIYAARAEGELELEEGLFWTLIKIYRAPYMLMEYTKVE</sequence>
<feature type="transmembrane region" description="Helical" evidence="6">
    <location>
        <begin position="1319"/>
        <end position="1337"/>
    </location>
</feature>
<feature type="transmembrane region" description="Helical" evidence="6">
    <location>
        <begin position="2030"/>
        <end position="2051"/>
    </location>
</feature>
<evidence type="ECO:0000256" key="5">
    <source>
        <dbReference type="ARBA" id="ARBA00023136"/>
    </source>
</evidence>
<evidence type="ECO:0000259" key="9">
    <source>
        <dbReference type="Pfam" id="PF24874"/>
    </source>
</evidence>
<feature type="transmembrane region" description="Helical" evidence="6">
    <location>
        <begin position="2057"/>
        <end position="2077"/>
    </location>
</feature>
<dbReference type="InterPro" id="IPR056770">
    <property type="entry name" value="Piezo_THU9_anchor"/>
</dbReference>
<feature type="transmembrane region" description="Helical" evidence="6">
    <location>
        <begin position="512"/>
        <end position="530"/>
    </location>
</feature>